<gene>
    <name evidence="6" type="ORF">B0686_02790</name>
</gene>
<dbReference type="InterPro" id="IPR000292">
    <property type="entry name" value="For/NO2_transpt"/>
</dbReference>
<dbReference type="GO" id="GO:0015499">
    <property type="term" value="F:formate transmembrane transporter activity"/>
    <property type="evidence" value="ECO:0007669"/>
    <property type="project" value="TreeGrafter"/>
</dbReference>
<dbReference type="PANTHER" id="PTHR30520:SF8">
    <property type="entry name" value="NITRITE TRANSPORTER NIRC"/>
    <property type="match status" value="1"/>
</dbReference>
<dbReference type="InterPro" id="IPR042007">
    <property type="entry name" value="Sortase_A"/>
</dbReference>
<dbReference type="SUPFAM" id="SSF63817">
    <property type="entry name" value="Sortase"/>
    <property type="match status" value="1"/>
</dbReference>
<feature type="transmembrane region" description="Helical" evidence="5">
    <location>
        <begin position="317"/>
        <end position="345"/>
    </location>
</feature>
<dbReference type="InterPro" id="IPR023365">
    <property type="entry name" value="Sortase_dom-sf"/>
</dbReference>
<evidence type="ECO:0000256" key="3">
    <source>
        <dbReference type="ARBA" id="ARBA00022989"/>
    </source>
</evidence>
<feature type="transmembrane region" description="Helical" evidence="5">
    <location>
        <begin position="15"/>
        <end position="33"/>
    </location>
</feature>
<feature type="transmembrane region" description="Helical" evidence="5">
    <location>
        <begin position="288"/>
        <end position="310"/>
    </location>
</feature>
<dbReference type="GO" id="GO:0005886">
    <property type="term" value="C:plasma membrane"/>
    <property type="evidence" value="ECO:0007669"/>
    <property type="project" value="TreeGrafter"/>
</dbReference>
<dbReference type="Pfam" id="PF01226">
    <property type="entry name" value="Form_Nir_trans"/>
    <property type="match status" value="1"/>
</dbReference>
<dbReference type="PANTHER" id="PTHR30520">
    <property type="entry name" value="FORMATE TRANSPORTER-RELATED"/>
    <property type="match status" value="1"/>
</dbReference>
<dbReference type="AlphaFoldDB" id="A0A1T0C950"/>
<evidence type="ECO:0000256" key="1">
    <source>
        <dbReference type="ARBA" id="ARBA00004141"/>
    </source>
</evidence>
<feature type="transmembrane region" description="Helical" evidence="5">
    <location>
        <begin position="205"/>
        <end position="228"/>
    </location>
</feature>
<feature type="transmembrane region" description="Helical" evidence="5">
    <location>
        <begin position="165"/>
        <end position="185"/>
    </location>
</feature>
<dbReference type="Proteomes" id="UP000190652">
    <property type="component" value="Unassembled WGS sequence"/>
</dbReference>
<comment type="subcellular location">
    <subcellularLocation>
        <location evidence="1">Membrane</location>
        <topology evidence="1">Multi-pass membrane protein</topology>
    </subcellularLocation>
</comment>
<keyword evidence="3 5" id="KW-1133">Transmembrane helix</keyword>
<evidence type="ECO:0000313" key="7">
    <source>
        <dbReference type="Proteomes" id="UP000190652"/>
    </source>
</evidence>
<evidence type="ECO:0000313" key="6">
    <source>
        <dbReference type="EMBL" id="OOS18896.1"/>
    </source>
</evidence>
<evidence type="ECO:0000256" key="4">
    <source>
        <dbReference type="ARBA" id="ARBA00023136"/>
    </source>
</evidence>
<keyword evidence="2 5" id="KW-0812">Transmembrane</keyword>
<name>A0A1T0C950_STRMT</name>
<accession>A0A1T0C950</accession>
<comment type="caution">
    <text evidence="6">The sequence shown here is derived from an EMBL/GenBank/DDBJ whole genome shotgun (WGS) entry which is preliminary data.</text>
</comment>
<reference evidence="6 7" key="1">
    <citation type="submission" date="2017-02" db="EMBL/GenBank/DDBJ databases">
        <title>Draft genome sequence of Streptococcus mitis CCUG 63687.</title>
        <authorList>
            <person name="Salva-Serra F."/>
            <person name="Engstrom-Jakobsson H."/>
            <person name="Thorell K."/>
            <person name="Jaen-Luchoro D."/>
            <person name="Gonzales-Siles L."/>
            <person name="Karlsson R."/>
            <person name="Yazdan S."/>
            <person name="Boulund F."/>
            <person name="Johnning A."/>
            <person name="Engstrand L."/>
            <person name="Kristiansson E."/>
            <person name="Moore E."/>
        </authorList>
    </citation>
    <scope>NUCLEOTIDE SEQUENCE [LARGE SCALE GENOMIC DNA]</scope>
    <source>
        <strain evidence="6 7">CCUG 63687</strain>
    </source>
</reference>
<organism evidence="6 7">
    <name type="scientific">Streptococcus mitis</name>
    <dbReference type="NCBI Taxonomy" id="28037"/>
    <lineage>
        <taxon>Bacteria</taxon>
        <taxon>Bacillati</taxon>
        <taxon>Bacillota</taxon>
        <taxon>Bacilli</taxon>
        <taxon>Lactobacillales</taxon>
        <taxon>Streptococcaceae</taxon>
        <taxon>Streptococcus</taxon>
        <taxon>Streptococcus mitis group</taxon>
    </lineage>
</organism>
<protein>
    <submittedName>
        <fullName evidence="6">Uncharacterized protein</fullName>
    </submittedName>
</protein>
<dbReference type="CDD" id="cd06165">
    <property type="entry name" value="Sortase_A"/>
    <property type="match status" value="1"/>
</dbReference>
<dbReference type="Gene3D" id="1.20.1080.10">
    <property type="entry name" value="Glycerol uptake facilitator protein"/>
    <property type="match status" value="1"/>
</dbReference>
<dbReference type="Gene3D" id="2.40.260.10">
    <property type="entry name" value="Sortase"/>
    <property type="match status" value="1"/>
</dbReference>
<dbReference type="InterPro" id="IPR023271">
    <property type="entry name" value="Aquaporin-like"/>
</dbReference>
<evidence type="ECO:0000256" key="2">
    <source>
        <dbReference type="ARBA" id="ARBA00022692"/>
    </source>
</evidence>
<feature type="transmembrane region" description="Helical" evidence="5">
    <location>
        <begin position="365"/>
        <end position="388"/>
    </location>
</feature>
<evidence type="ECO:0000256" key="5">
    <source>
        <dbReference type="SAM" id="Phobius"/>
    </source>
</evidence>
<dbReference type="EMBL" id="MUYO01000001">
    <property type="protein sequence ID" value="OOS18896.1"/>
    <property type="molecule type" value="Genomic_DNA"/>
</dbReference>
<keyword evidence="4 5" id="KW-0472">Membrane</keyword>
<sequence length="397" mass="43643">MSHKKNKKKTNRKNVLINILAGFLIILSIALIFNSKIRDMFMVWNTNKYQVSQVSKEKLEENQDTEGNFDFDSVKAISSEAVLSSQWDSQKLPVIGGIAIPEVEINLPIFKGLDNVNLFYGAGTMKRDQVMGKGNYSLASHHIFTAENASQMLFSPLSRAKIRSMFAGAFLTFSTAAGAVGADLINKIVPGSGRFLFPFVFAWGLAYIVFLNAELVTSNMMFLTAGSFLKKISWRKTAEILLYCTLFNLIGALIAGWGFAHSAAYANLTHDSFISGVVEMKLGRSNELILLEAILANIFVNIAILSFVLVKDGGAKLWLVLSAIYMFVFLTNEHIAANFASFAIVKFSVAADSIANFGVGNILRHWGVTFVGNFIGGGLLMGLPYAFLNKNEDTYVD</sequence>
<feature type="transmembrane region" description="Helical" evidence="5">
    <location>
        <begin position="240"/>
        <end position="260"/>
    </location>
</feature>
<proteinExistence type="predicted"/>